<dbReference type="Proteomes" id="UP000296049">
    <property type="component" value="Unassembled WGS sequence"/>
</dbReference>
<sequence length="797" mass="84397">MLNVTRSTRVPSSGLSAAQSIAADPGEPQPPRCLAGPRFTGGASSIPPTAQRSPRRVPAAAAAKAAMSKSFPGLPQGCDAGAKSNKGCSITSCLRHVGGSRHPAPAPRQCGLLLLISASLGLGVNSCWKVTALSFPRWLHWKLFVSSRRWGTQGGQKPADLCGSSRCPGAQRSPLPVEALRDRERFPEAQPCACCSVPGDVGLQPKCHCGATTPGRSEAGSSRGVVQRAVGGGLLECTPECLLCSSVPTGIMGTRCDRLRAGNYPSSGISGCLPWLLGFAISVVVPAVCSGVGQVPSFVLAGVGASPVPAGFSPASSGWSPQHWVQSRAAGAEDDAIITAPCWKTLLLPMESSQLRLNLTSLKTKFYVSCKSLRLDLHPQPAHCPGKRGAGASPGCAPSFAAVISESSCRAVPECKIVVWSAQRWSGAKEGVGDTSHLKHHGSIPSCCPLQFEACCGHSGGNSSFVRAPCERLLRREVTSHSPAWRRYEVNRGAHKCRVGLCDVRTSTRTPLGLVFAGSPLLRLETSAIAVCPSQSCGDAPGGSLPCSFGWQRSCLQGEELMSILMEIYIAGAEHPKSPRLPRRLCCQHGGALEPASAPRGSASELRPKEMFTDHLQVLGGAQKQPSTVAELSATCEKIVRCICGFWDALGLQPHQTLGVSIFSLGLLSPEMDTNEHFGNAAIRMPQTSRGGFQRQRRWAGIWQKVLSLLFGAAGNKTSPFWGLKMKWEEVSVCTACGCCAEPTWPGPLLPAPPAQHRLLWQLLISFCFGAGLQRPEKCFKVSKRTGPRSTLMAFSK</sequence>
<reference evidence="3" key="1">
    <citation type="journal article" date="2013" name="Nat. Genet.">
        <title>The duck genome and transcriptome provide insight into an avian influenza virus reservoir species.</title>
        <authorList>
            <person name="Huang Y."/>
            <person name="Li Y."/>
            <person name="Burt D.W."/>
            <person name="Chen H."/>
            <person name="Zhang Y."/>
            <person name="Qian W."/>
            <person name="Kim H."/>
            <person name="Gan S."/>
            <person name="Zhao Y."/>
            <person name="Li J."/>
            <person name="Yi K."/>
            <person name="Feng H."/>
            <person name="Zhu P."/>
            <person name="Li B."/>
            <person name="Liu Q."/>
            <person name="Fairley S."/>
            <person name="Magor K.E."/>
            <person name="Du Z."/>
            <person name="Hu X."/>
            <person name="Goodman L."/>
            <person name="Tafer H."/>
            <person name="Vignal A."/>
            <person name="Lee T."/>
            <person name="Kim K.W."/>
            <person name="Sheng Z."/>
            <person name="An Y."/>
            <person name="Searle S."/>
            <person name="Herrero J."/>
            <person name="Groenen M.A."/>
            <person name="Crooijmans R.P."/>
            <person name="Faraut T."/>
            <person name="Cai Q."/>
            <person name="Webster R.G."/>
            <person name="Aldridge J.R."/>
            <person name="Warren W.C."/>
            <person name="Bartschat S."/>
            <person name="Kehr S."/>
            <person name="Marz M."/>
            <person name="Stadler P.F."/>
            <person name="Smith J."/>
            <person name="Kraus R.H."/>
            <person name="Zhao Y."/>
            <person name="Ren L."/>
            <person name="Fei J."/>
            <person name="Morisson M."/>
            <person name="Kaiser P."/>
            <person name="Griffin D.K."/>
            <person name="Rao M."/>
            <person name="Pitel F."/>
            <person name="Wang J."/>
            <person name="Li N."/>
        </authorList>
    </citation>
    <scope>NUCLEOTIDE SEQUENCE [LARGE SCALE GENOMIC DNA]</scope>
</reference>
<keyword evidence="3" id="KW-1185">Reference proteome</keyword>
<feature type="compositionally biased region" description="Polar residues" evidence="1">
    <location>
        <begin position="42"/>
        <end position="52"/>
    </location>
</feature>
<accession>R0JV43</accession>
<organism evidence="2 3">
    <name type="scientific">Anas platyrhynchos</name>
    <name type="common">Mallard</name>
    <name type="synonym">Anas boschas</name>
    <dbReference type="NCBI Taxonomy" id="8839"/>
    <lineage>
        <taxon>Eukaryota</taxon>
        <taxon>Metazoa</taxon>
        <taxon>Chordata</taxon>
        <taxon>Craniata</taxon>
        <taxon>Vertebrata</taxon>
        <taxon>Euteleostomi</taxon>
        <taxon>Archelosauria</taxon>
        <taxon>Archosauria</taxon>
        <taxon>Dinosauria</taxon>
        <taxon>Saurischia</taxon>
        <taxon>Theropoda</taxon>
        <taxon>Coelurosauria</taxon>
        <taxon>Aves</taxon>
        <taxon>Neognathae</taxon>
        <taxon>Galloanserae</taxon>
        <taxon>Anseriformes</taxon>
        <taxon>Anatidae</taxon>
        <taxon>Anatinae</taxon>
        <taxon>Anas</taxon>
    </lineage>
</organism>
<name>R0JV43_ANAPL</name>
<evidence type="ECO:0000313" key="3">
    <source>
        <dbReference type="Proteomes" id="UP000296049"/>
    </source>
</evidence>
<dbReference type="EMBL" id="KB743136">
    <property type="protein sequence ID" value="EOB01097.1"/>
    <property type="molecule type" value="Genomic_DNA"/>
</dbReference>
<protein>
    <submittedName>
        <fullName evidence="2">Uncharacterized protein</fullName>
    </submittedName>
</protein>
<feature type="region of interest" description="Disordered" evidence="1">
    <location>
        <begin position="1"/>
        <end position="56"/>
    </location>
</feature>
<feature type="compositionally biased region" description="Polar residues" evidence="1">
    <location>
        <begin position="1"/>
        <end position="19"/>
    </location>
</feature>
<proteinExistence type="predicted"/>
<evidence type="ECO:0000256" key="1">
    <source>
        <dbReference type="SAM" id="MobiDB-lite"/>
    </source>
</evidence>
<gene>
    <name evidence="2" type="ORF">Anapl_10955</name>
</gene>
<dbReference type="AlphaFoldDB" id="R0JV43"/>
<evidence type="ECO:0000313" key="2">
    <source>
        <dbReference type="EMBL" id="EOB01097.1"/>
    </source>
</evidence>